<name>A0A1S3IQ12_LINAN</name>
<dbReference type="Pfam" id="PF01419">
    <property type="entry name" value="Jacalin"/>
    <property type="match status" value="1"/>
</dbReference>
<proteinExistence type="predicted"/>
<dbReference type="SMART" id="SM00915">
    <property type="entry name" value="Jacalin"/>
    <property type="match status" value="1"/>
</dbReference>
<dbReference type="Gene3D" id="2.100.10.30">
    <property type="entry name" value="Jacalin-like lectin domain"/>
    <property type="match status" value="1"/>
</dbReference>
<feature type="domain" description="Jacalin-type lectin" evidence="3">
    <location>
        <begin position="1"/>
        <end position="134"/>
    </location>
</feature>
<reference evidence="5" key="1">
    <citation type="submission" date="2025-08" db="UniProtKB">
        <authorList>
            <consortium name="RefSeq"/>
        </authorList>
    </citation>
    <scope>IDENTIFICATION</scope>
    <source>
        <tissue evidence="5">Gonads</tissue>
    </source>
</reference>
<dbReference type="PROSITE" id="PS51752">
    <property type="entry name" value="JACALIN_LECTIN"/>
    <property type="match status" value="1"/>
</dbReference>
<dbReference type="InterPro" id="IPR036404">
    <property type="entry name" value="Jacalin-like_lectin_dom_sf"/>
</dbReference>
<dbReference type="GO" id="GO:0030246">
    <property type="term" value="F:carbohydrate binding"/>
    <property type="evidence" value="ECO:0007669"/>
    <property type="project" value="UniProtKB-KW"/>
</dbReference>
<sequence length="135" mass="14820">MGPYGGSSGDWFSDFGSSLYGPISSILIRHGGIIDGIQFIYGDNTEGTFAGGQGGNAETLVLNTDECIHKIRIGMDQGSEYVGQLYFTTNKHTYGPYGMQNTTLWDVEHGGQPLMYVSGRYSSYLNALTFHWKDL</sequence>
<dbReference type="PANTHER" id="PTHR33589:SF3">
    <property type="entry name" value="ZYMOGEN GRANULE MEMBRANE PROTEIN 16-LIKE"/>
    <property type="match status" value="1"/>
</dbReference>
<protein>
    <submittedName>
        <fullName evidence="5">Zymogen granule membrane protein 16-like</fullName>
    </submittedName>
</protein>
<accession>A0A1S3IQ12</accession>
<keyword evidence="4" id="KW-1185">Reference proteome</keyword>
<dbReference type="PANTHER" id="PTHR33589">
    <property type="entry name" value="OS11G0524900 PROTEIN"/>
    <property type="match status" value="1"/>
</dbReference>
<dbReference type="RefSeq" id="XP_013399624.1">
    <property type="nucleotide sequence ID" value="XM_013544170.1"/>
</dbReference>
<dbReference type="KEGG" id="lak:106165812"/>
<evidence type="ECO:0000256" key="2">
    <source>
        <dbReference type="ARBA" id="ARBA00022734"/>
    </source>
</evidence>
<dbReference type="Proteomes" id="UP000085678">
    <property type="component" value="Unplaced"/>
</dbReference>
<keyword evidence="2" id="KW-0430">Lectin</keyword>
<evidence type="ECO:0000313" key="4">
    <source>
        <dbReference type="Proteomes" id="UP000085678"/>
    </source>
</evidence>
<evidence type="ECO:0000256" key="1">
    <source>
        <dbReference type="ARBA" id="ARBA00022729"/>
    </source>
</evidence>
<evidence type="ECO:0000259" key="3">
    <source>
        <dbReference type="PROSITE" id="PS51752"/>
    </source>
</evidence>
<gene>
    <name evidence="5" type="primary">LOC106165812</name>
</gene>
<dbReference type="SUPFAM" id="SSF51101">
    <property type="entry name" value="Mannose-binding lectins"/>
    <property type="match status" value="1"/>
</dbReference>
<dbReference type="AlphaFoldDB" id="A0A1S3IQ12"/>
<dbReference type="InterPro" id="IPR052321">
    <property type="entry name" value="PolyBind_ProtTraffic"/>
</dbReference>
<dbReference type="InterPro" id="IPR001229">
    <property type="entry name" value="Jacalin-like_lectin_dom"/>
</dbReference>
<organism evidence="4 5">
    <name type="scientific">Lingula anatina</name>
    <name type="common">Brachiopod</name>
    <name type="synonym">Lingula unguis</name>
    <dbReference type="NCBI Taxonomy" id="7574"/>
    <lineage>
        <taxon>Eukaryota</taxon>
        <taxon>Metazoa</taxon>
        <taxon>Spiralia</taxon>
        <taxon>Lophotrochozoa</taxon>
        <taxon>Brachiopoda</taxon>
        <taxon>Linguliformea</taxon>
        <taxon>Lingulata</taxon>
        <taxon>Lingulida</taxon>
        <taxon>Linguloidea</taxon>
        <taxon>Lingulidae</taxon>
        <taxon>Lingula</taxon>
    </lineage>
</organism>
<evidence type="ECO:0000313" key="5">
    <source>
        <dbReference type="RefSeq" id="XP_013399624.1"/>
    </source>
</evidence>
<dbReference type="InParanoid" id="A0A1S3IQ12"/>
<dbReference type="GeneID" id="106165812"/>
<dbReference type="OrthoDB" id="2415936at2759"/>
<keyword evidence="1" id="KW-0732">Signal</keyword>